<evidence type="ECO:0000313" key="2">
    <source>
        <dbReference type="EMBL" id="CUU59802.1"/>
    </source>
</evidence>
<dbReference type="AlphaFoldDB" id="A0A0S4QZB5"/>
<dbReference type="Proteomes" id="UP000198802">
    <property type="component" value="Unassembled WGS sequence"/>
</dbReference>
<keyword evidence="1" id="KW-0472">Membrane</keyword>
<protein>
    <recommendedName>
        <fullName evidence="4">CorA-like Mg2+ transporter protein</fullName>
    </recommendedName>
</protein>
<accession>A0A0S4QZB5</accession>
<reference evidence="3" key="1">
    <citation type="submission" date="2015-11" db="EMBL/GenBank/DDBJ databases">
        <authorList>
            <person name="Varghese N."/>
        </authorList>
    </citation>
    <scope>NUCLEOTIDE SEQUENCE [LARGE SCALE GENOMIC DNA]</scope>
    <source>
        <strain evidence="3">DSM 45899</strain>
    </source>
</reference>
<keyword evidence="1" id="KW-1133">Transmembrane helix</keyword>
<evidence type="ECO:0000313" key="3">
    <source>
        <dbReference type="Proteomes" id="UP000198802"/>
    </source>
</evidence>
<sequence>MVGQPDWPVGPLPLRYRDTATTTINRSTYFNPACARILYGEHDRPSRWYQHTSTAIRGGVVFGVEILTPNHGSPHGLAILHLQVEADRLLETARAVAGRRNTVPLRDDIAAMLPPWASLEAHARIFTVSFMTTASDNLEPPPGAAPVPSWSTIEKWLWHLASRTTREDFPPDPDHAEVLLSGLVVLSADWRCLVTRDGAAFVGTRRDIGADDPFLGFAQVYTHSAYLDALVIGMVQQTSITGMVEDASRAFDSKDLSRTLSRLEERAARFRSVYWLRDVGTHGLANDILAAYQTQHRLPEKFEAVLNEIADLNRIFQTQESQRVNAALGIITVIGLPFGTALAVLQVLGTDSPRGLLLGMLAAFASSGMLLLTGFGRLLLRTLRRLGR</sequence>
<feature type="transmembrane region" description="Helical" evidence="1">
    <location>
        <begin position="357"/>
        <end position="380"/>
    </location>
</feature>
<name>A0A0S4QZB5_9ACTN</name>
<gene>
    <name evidence="2" type="ORF">Ga0074812_1327</name>
</gene>
<feature type="transmembrane region" description="Helical" evidence="1">
    <location>
        <begin position="324"/>
        <end position="345"/>
    </location>
</feature>
<evidence type="ECO:0000256" key="1">
    <source>
        <dbReference type="SAM" id="Phobius"/>
    </source>
</evidence>
<evidence type="ECO:0008006" key="4">
    <source>
        <dbReference type="Google" id="ProtNLM"/>
    </source>
</evidence>
<dbReference type="EMBL" id="FAOZ01000032">
    <property type="protein sequence ID" value="CUU59802.1"/>
    <property type="molecule type" value="Genomic_DNA"/>
</dbReference>
<proteinExistence type="predicted"/>
<keyword evidence="1" id="KW-0812">Transmembrane</keyword>
<keyword evidence="3" id="KW-1185">Reference proteome</keyword>
<organism evidence="2 3">
    <name type="scientific">Parafrankia irregularis</name>
    <dbReference type="NCBI Taxonomy" id="795642"/>
    <lineage>
        <taxon>Bacteria</taxon>
        <taxon>Bacillati</taxon>
        <taxon>Actinomycetota</taxon>
        <taxon>Actinomycetes</taxon>
        <taxon>Frankiales</taxon>
        <taxon>Frankiaceae</taxon>
        <taxon>Parafrankia</taxon>
    </lineage>
</organism>